<dbReference type="AlphaFoldDB" id="A0A366HAC8"/>
<dbReference type="Proteomes" id="UP000253426">
    <property type="component" value="Unassembled WGS sequence"/>
</dbReference>
<sequence length="156" mass="17314">MKFMPLYKEPIWWAWLATVILIGIGLAGYEAGFHAAISLSALQIGWLATVERSLWTLPVQIRIAYTLFLVGYEVSAMRGFYWFTALGTVAFLLFGYCLLARMLSLLPWNRLEPLTIPLVRRTFLSPPAAGNVHQGMPRISSPCQGEANAGRMAGHG</sequence>
<organism evidence="2 3">
    <name type="scientific">Roseimicrobium gellanilyticum</name>
    <dbReference type="NCBI Taxonomy" id="748857"/>
    <lineage>
        <taxon>Bacteria</taxon>
        <taxon>Pseudomonadati</taxon>
        <taxon>Verrucomicrobiota</taxon>
        <taxon>Verrucomicrobiia</taxon>
        <taxon>Verrucomicrobiales</taxon>
        <taxon>Verrucomicrobiaceae</taxon>
        <taxon>Roseimicrobium</taxon>
    </lineage>
</organism>
<protein>
    <submittedName>
        <fullName evidence="2">Uncharacterized protein</fullName>
    </submittedName>
</protein>
<dbReference type="OrthoDB" id="9180415at2"/>
<feature type="transmembrane region" description="Helical" evidence="1">
    <location>
        <begin position="80"/>
        <end position="100"/>
    </location>
</feature>
<name>A0A366HAC8_9BACT</name>
<comment type="caution">
    <text evidence="2">The sequence shown here is derived from an EMBL/GenBank/DDBJ whole genome shotgun (WGS) entry which is preliminary data.</text>
</comment>
<evidence type="ECO:0000256" key="1">
    <source>
        <dbReference type="SAM" id="Phobius"/>
    </source>
</evidence>
<keyword evidence="3" id="KW-1185">Reference proteome</keyword>
<reference evidence="2 3" key="1">
    <citation type="submission" date="2018-06" db="EMBL/GenBank/DDBJ databases">
        <title>Genomic Encyclopedia of Type Strains, Phase IV (KMG-IV): sequencing the most valuable type-strain genomes for metagenomic binning, comparative biology and taxonomic classification.</title>
        <authorList>
            <person name="Goeker M."/>
        </authorList>
    </citation>
    <scope>NUCLEOTIDE SEQUENCE [LARGE SCALE GENOMIC DNA]</scope>
    <source>
        <strain evidence="2 3">DSM 25532</strain>
    </source>
</reference>
<dbReference type="EMBL" id="QNRR01000010">
    <property type="protein sequence ID" value="RBP39165.1"/>
    <property type="molecule type" value="Genomic_DNA"/>
</dbReference>
<evidence type="ECO:0000313" key="3">
    <source>
        <dbReference type="Proteomes" id="UP000253426"/>
    </source>
</evidence>
<accession>A0A366HAC8</accession>
<feature type="transmembrane region" description="Helical" evidence="1">
    <location>
        <begin position="12"/>
        <end position="33"/>
    </location>
</feature>
<keyword evidence="1" id="KW-0472">Membrane</keyword>
<keyword evidence="1" id="KW-0812">Transmembrane</keyword>
<proteinExistence type="predicted"/>
<evidence type="ECO:0000313" key="2">
    <source>
        <dbReference type="EMBL" id="RBP39165.1"/>
    </source>
</evidence>
<gene>
    <name evidence="2" type="ORF">DES53_110189</name>
</gene>
<keyword evidence="1" id="KW-1133">Transmembrane helix</keyword>